<dbReference type="STRING" id="7868.ENSCMIP00000000416"/>
<keyword evidence="15" id="KW-1185">Reference proteome</keyword>
<dbReference type="PANTHER" id="PTHR45712">
    <property type="entry name" value="AGAP008170-PA"/>
    <property type="match status" value="1"/>
</dbReference>
<reference evidence="15" key="2">
    <citation type="journal article" date="2007" name="PLoS Biol.">
        <title>Survey sequencing and comparative analysis of the elephant shark (Callorhinchus milii) genome.</title>
        <authorList>
            <person name="Venkatesh B."/>
            <person name="Kirkness E.F."/>
            <person name="Loh Y.H."/>
            <person name="Halpern A.L."/>
            <person name="Lee A.P."/>
            <person name="Johnson J."/>
            <person name="Dandona N."/>
            <person name="Viswanathan L.D."/>
            <person name="Tay A."/>
            <person name="Venter J.C."/>
            <person name="Strausberg R.L."/>
            <person name="Brenner S."/>
        </authorList>
    </citation>
    <scope>NUCLEOTIDE SEQUENCE [LARGE SCALE GENOMIC DNA]</scope>
</reference>
<dbReference type="SMART" id="SM00369">
    <property type="entry name" value="LRR_TYP"/>
    <property type="match status" value="8"/>
</dbReference>
<dbReference type="GeneTree" id="ENSGT00940000160163"/>
<dbReference type="GO" id="GO:0005615">
    <property type="term" value="C:extracellular space"/>
    <property type="evidence" value="ECO:0007669"/>
    <property type="project" value="TreeGrafter"/>
</dbReference>
<feature type="signal peptide" evidence="12">
    <location>
        <begin position="1"/>
        <end position="20"/>
    </location>
</feature>
<dbReference type="OMA" id="ELRWVNL"/>
<evidence type="ECO:0000256" key="4">
    <source>
        <dbReference type="ARBA" id="ARBA00022530"/>
    </source>
</evidence>
<keyword evidence="7" id="KW-0677">Repeat</keyword>
<reference evidence="15" key="1">
    <citation type="journal article" date="2006" name="Science">
        <title>Ancient noncoding elements conserved in the human genome.</title>
        <authorList>
            <person name="Venkatesh B."/>
            <person name="Kirkness E.F."/>
            <person name="Loh Y.H."/>
            <person name="Halpern A.L."/>
            <person name="Lee A.P."/>
            <person name="Johnson J."/>
            <person name="Dandona N."/>
            <person name="Viswanathan L.D."/>
            <person name="Tay A."/>
            <person name="Venter J.C."/>
            <person name="Strausberg R.L."/>
            <person name="Brenner S."/>
        </authorList>
    </citation>
    <scope>NUCLEOTIDE SEQUENCE [LARGE SCALE GENOMIC DNA]</scope>
</reference>
<evidence type="ECO:0000256" key="1">
    <source>
        <dbReference type="ARBA" id="ARBA00004498"/>
    </source>
</evidence>
<dbReference type="InterPro" id="IPR032675">
    <property type="entry name" value="LRR_dom_sf"/>
</dbReference>
<dbReference type="SUPFAM" id="SSF52058">
    <property type="entry name" value="L domain-like"/>
    <property type="match status" value="1"/>
</dbReference>
<reference evidence="15" key="3">
    <citation type="journal article" date="2014" name="Nature">
        <title>Elephant shark genome provides unique insights into gnathostome evolution.</title>
        <authorList>
            <consortium name="International Elephant Shark Genome Sequencing Consortium"/>
            <person name="Venkatesh B."/>
            <person name="Lee A.P."/>
            <person name="Ravi V."/>
            <person name="Maurya A.K."/>
            <person name="Lian M.M."/>
            <person name="Swann J.B."/>
            <person name="Ohta Y."/>
            <person name="Flajnik M.F."/>
            <person name="Sutoh Y."/>
            <person name="Kasahara M."/>
            <person name="Hoon S."/>
            <person name="Gangu V."/>
            <person name="Roy S.W."/>
            <person name="Irimia M."/>
            <person name="Korzh V."/>
            <person name="Kondrychyn I."/>
            <person name="Lim Z.W."/>
            <person name="Tay B.H."/>
            <person name="Tohari S."/>
            <person name="Kong K.W."/>
            <person name="Ho S."/>
            <person name="Lorente-Galdos B."/>
            <person name="Quilez J."/>
            <person name="Marques-Bonet T."/>
            <person name="Raney B.J."/>
            <person name="Ingham P.W."/>
            <person name="Tay A."/>
            <person name="Hillier L.W."/>
            <person name="Minx P."/>
            <person name="Boehm T."/>
            <person name="Wilson R.K."/>
            <person name="Brenner S."/>
            <person name="Warren W.C."/>
        </authorList>
    </citation>
    <scope>NUCLEOTIDE SEQUENCE [LARGE SCALE GENOMIC DNA]</scope>
</reference>
<dbReference type="Gene3D" id="3.80.10.10">
    <property type="entry name" value="Ribonuclease Inhibitor"/>
    <property type="match status" value="2"/>
</dbReference>
<dbReference type="PANTHER" id="PTHR45712:SF8">
    <property type="entry name" value="PROLARGIN"/>
    <property type="match status" value="1"/>
</dbReference>
<dbReference type="RefSeq" id="XP_007897685.1">
    <property type="nucleotide sequence ID" value="XM_007899494.2"/>
</dbReference>
<dbReference type="InParanoid" id="A0A4W3GB20"/>
<evidence type="ECO:0000256" key="12">
    <source>
        <dbReference type="SAM" id="SignalP"/>
    </source>
</evidence>
<evidence type="ECO:0000256" key="10">
    <source>
        <dbReference type="ARBA" id="ARBA00023180"/>
    </source>
</evidence>
<feature type="region of interest" description="Disordered" evidence="11">
    <location>
        <begin position="27"/>
        <end position="57"/>
    </location>
</feature>
<evidence type="ECO:0000259" key="13">
    <source>
        <dbReference type="SMART" id="SM00013"/>
    </source>
</evidence>
<feature type="chain" id="PRO_5021187854" evidence="12">
    <location>
        <begin position="21"/>
        <end position="378"/>
    </location>
</feature>
<accession>A0A4W3GB20</accession>
<dbReference type="AlphaFoldDB" id="A0A4W3GB20"/>
<dbReference type="RefSeq" id="XP_042198145.1">
    <property type="nucleotide sequence ID" value="XM_042342211.1"/>
</dbReference>
<dbReference type="InterPro" id="IPR003591">
    <property type="entry name" value="Leu-rich_rpt_typical-subtyp"/>
</dbReference>
<proteinExistence type="inferred from homology"/>
<dbReference type="SMART" id="SM00013">
    <property type="entry name" value="LRRNT"/>
    <property type="match status" value="1"/>
</dbReference>
<evidence type="ECO:0000256" key="5">
    <source>
        <dbReference type="ARBA" id="ARBA00022614"/>
    </source>
</evidence>
<dbReference type="InterPro" id="IPR050333">
    <property type="entry name" value="SLRP"/>
</dbReference>
<comment type="subcellular location">
    <subcellularLocation>
        <location evidence="1">Secreted</location>
        <location evidence="1">Extracellular space</location>
        <location evidence="1">Extracellular matrix</location>
    </subcellularLocation>
</comment>
<evidence type="ECO:0000256" key="9">
    <source>
        <dbReference type="ARBA" id="ARBA00023157"/>
    </source>
</evidence>
<keyword evidence="9" id="KW-1015">Disulfide bond</keyword>
<dbReference type="PROSITE" id="PS51450">
    <property type="entry name" value="LRR"/>
    <property type="match status" value="2"/>
</dbReference>
<dbReference type="FunFam" id="3.80.10.10:FF:000092">
    <property type="entry name" value="keratocan isoform X1"/>
    <property type="match status" value="1"/>
</dbReference>
<dbReference type="InterPro" id="IPR000372">
    <property type="entry name" value="LRRNT"/>
</dbReference>
<dbReference type="RefSeq" id="XP_007897684.1">
    <property type="nucleotide sequence ID" value="XM_007899493.2"/>
</dbReference>
<keyword evidence="3" id="KW-0964">Secreted</keyword>
<evidence type="ECO:0000256" key="2">
    <source>
        <dbReference type="ARBA" id="ARBA00005818"/>
    </source>
</evidence>
<evidence type="ECO:0000256" key="7">
    <source>
        <dbReference type="ARBA" id="ARBA00022737"/>
    </source>
</evidence>
<dbReference type="GeneID" id="103182464"/>
<evidence type="ECO:0000256" key="8">
    <source>
        <dbReference type="ARBA" id="ARBA00022974"/>
    </source>
</evidence>
<organism evidence="14 15">
    <name type="scientific">Callorhinchus milii</name>
    <name type="common">Ghost shark</name>
    <dbReference type="NCBI Taxonomy" id="7868"/>
    <lineage>
        <taxon>Eukaryota</taxon>
        <taxon>Metazoa</taxon>
        <taxon>Chordata</taxon>
        <taxon>Craniata</taxon>
        <taxon>Vertebrata</taxon>
        <taxon>Chondrichthyes</taxon>
        <taxon>Holocephali</taxon>
        <taxon>Chimaeriformes</taxon>
        <taxon>Callorhinchidae</taxon>
        <taxon>Callorhinchus</taxon>
    </lineage>
</organism>
<dbReference type="KEGG" id="cmk:103182464"/>
<reference evidence="14" key="5">
    <citation type="submission" date="2025-09" db="UniProtKB">
        <authorList>
            <consortium name="Ensembl"/>
        </authorList>
    </citation>
    <scope>IDENTIFICATION</scope>
</reference>
<gene>
    <name evidence="14" type="primary">LOC103182464</name>
</gene>
<feature type="domain" description="LRRNT" evidence="13">
    <location>
        <begin position="66"/>
        <end position="100"/>
    </location>
</feature>
<keyword evidence="10" id="KW-0325">Glycoprotein</keyword>
<dbReference type="Pfam" id="PF13855">
    <property type="entry name" value="LRR_8"/>
    <property type="match status" value="2"/>
</dbReference>
<comment type="similarity">
    <text evidence="2">Belongs to the small leucine-rich proteoglycan (SLRP) family. SLRP class II subfamily.</text>
</comment>
<dbReference type="Pfam" id="PF13516">
    <property type="entry name" value="LRR_6"/>
    <property type="match status" value="2"/>
</dbReference>
<dbReference type="InterPro" id="IPR001611">
    <property type="entry name" value="Leu-rich_rpt"/>
</dbReference>
<dbReference type="FunFam" id="3.80.10.10:FF:000133">
    <property type="entry name" value="prolargin"/>
    <property type="match status" value="1"/>
</dbReference>
<keyword evidence="6 12" id="KW-0732">Signal</keyword>
<dbReference type="SMART" id="SM00364">
    <property type="entry name" value="LRR_BAC"/>
    <property type="match status" value="4"/>
</dbReference>
<name>A0A4W3GB20_CALMI</name>
<evidence type="ECO:0000256" key="6">
    <source>
        <dbReference type="ARBA" id="ARBA00022729"/>
    </source>
</evidence>
<dbReference type="Ensembl" id="ENSCMIT00000000454.1">
    <property type="protein sequence ID" value="ENSCMIP00000000416.1"/>
    <property type="gene ID" value="ENSCMIG00000000312.1"/>
</dbReference>
<evidence type="ECO:0000313" key="14">
    <source>
        <dbReference type="Ensembl" id="ENSCMIP00000000416.1"/>
    </source>
</evidence>
<dbReference type="OrthoDB" id="5789657at2759"/>
<dbReference type="Proteomes" id="UP000314986">
    <property type="component" value="Unassembled WGS sequence"/>
</dbReference>
<evidence type="ECO:0000313" key="15">
    <source>
        <dbReference type="Proteomes" id="UP000314986"/>
    </source>
</evidence>
<keyword evidence="8" id="KW-0654">Proteoglycan</keyword>
<evidence type="ECO:0000256" key="3">
    <source>
        <dbReference type="ARBA" id="ARBA00022525"/>
    </source>
</evidence>
<reference evidence="14" key="4">
    <citation type="submission" date="2025-08" db="UniProtKB">
        <authorList>
            <consortium name="Ensembl"/>
        </authorList>
    </citation>
    <scope>IDENTIFICATION</scope>
</reference>
<keyword evidence="5" id="KW-0433">Leucine-rich repeat</keyword>
<protein>
    <submittedName>
        <fullName evidence="14">Proline and arginine rich end leucine rich repeat protein</fullName>
    </submittedName>
</protein>
<sequence length="378" mass="43423">MGQLGCILSVGIILTTVVYCQRTGVRPRPKRPKVVTPPPVIEPTEPNHATTLPPPFPPGPPSVFPDCPRECTCPTIYPNALYCDSRNLRVVPIIPSRIHYLYLQNNFIDSLPEKAFRNATELRWINLDNNRISNKKVDKKVFDTLTSLLFLYMEKNRLEEVPSNLPSSLEQLRLAGNQISKIPSGAFSKLQNLTLLDLHRNKLTDRVLNKNTFKGLKSLMQLNLAHNSLRKMPPTIPKHIFQLYLDKNSIKEIPNGYFNNFHHLMFLRLNFNQLTDTGIPNGIFNVSSLLDLHLSHNKLNAIPSFNRKLEHLYLSHNHIEKINGTEICPYPVSKIDLLFNDLEKLPRLRYLRLDGNSLQQPVPMDIMMCFRLLRMIVL</sequence>
<keyword evidence="4" id="KW-0272">Extracellular matrix</keyword>
<evidence type="ECO:0000256" key="11">
    <source>
        <dbReference type="SAM" id="MobiDB-lite"/>
    </source>
</evidence>